<dbReference type="PANTHER" id="PTHR40115">
    <property type="entry name" value="INNER MEMBRANE PROTEIN WITH PEPSY TM HELIX"/>
    <property type="match status" value="1"/>
</dbReference>
<feature type="transmembrane region" description="Helical" evidence="1">
    <location>
        <begin position="215"/>
        <end position="232"/>
    </location>
</feature>
<keyword evidence="1" id="KW-1133">Transmembrane helix</keyword>
<proteinExistence type="predicted"/>
<dbReference type="PANTHER" id="PTHR40115:SF1">
    <property type="entry name" value="INNER MEMBRANE PROTEIN WITH PEPSY TM HELIX"/>
    <property type="match status" value="1"/>
</dbReference>
<protein>
    <submittedName>
        <fullName evidence="2">PepSY-associated TM helix domain-containing protein</fullName>
    </submittedName>
</protein>
<dbReference type="Pfam" id="PF16357">
    <property type="entry name" value="PepSY_TM_like_2"/>
    <property type="match status" value="1"/>
</dbReference>
<dbReference type="RefSeq" id="WP_069220888.1">
    <property type="nucleotide sequence ID" value="NZ_CADFGZ010000009.1"/>
</dbReference>
<organism evidence="2 3">
    <name type="scientific">Burkholderia multivorans</name>
    <dbReference type="NCBI Taxonomy" id="87883"/>
    <lineage>
        <taxon>Bacteria</taxon>
        <taxon>Pseudomonadati</taxon>
        <taxon>Pseudomonadota</taxon>
        <taxon>Betaproteobacteria</taxon>
        <taxon>Burkholderiales</taxon>
        <taxon>Burkholderiaceae</taxon>
        <taxon>Burkholderia</taxon>
        <taxon>Burkholderia cepacia complex</taxon>
    </lineage>
</organism>
<dbReference type="EMBL" id="JAHPMX010000008">
    <property type="protein sequence ID" value="MBU9358114.1"/>
    <property type="molecule type" value="Genomic_DNA"/>
</dbReference>
<evidence type="ECO:0000256" key="1">
    <source>
        <dbReference type="SAM" id="Phobius"/>
    </source>
</evidence>
<evidence type="ECO:0000313" key="3">
    <source>
        <dbReference type="Proteomes" id="UP001196915"/>
    </source>
</evidence>
<keyword evidence="1" id="KW-0812">Transmembrane</keyword>
<sequence>MSVIDSVEIAATPVSRTASGARGGSARSRRGTFLQWLRKIHGWVGLWGAALGLLFGTTGFLLNHRAPPLRIQTGAPRVDTLRLAVPVPAPASPRELATWLRTQPDLHLPARMGRVQQEPAHPVAWGDRETVQPEHWQLVFASPRENVAVDYWVGSDAITLKRTGNGTLAWLTNLHKGVGMSIGWVLLVDTLAGALILLSLTGVLLWTGLNKRKTVGALLVVGSIVAIVCTASV</sequence>
<evidence type="ECO:0000313" key="2">
    <source>
        <dbReference type="EMBL" id="MBU9358114.1"/>
    </source>
</evidence>
<feature type="transmembrane region" description="Helical" evidence="1">
    <location>
        <begin position="184"/>
        <end position="209"/>
    </location>
</feature>
<feature type="transmembrane region" description="Helical" evidence="1">
    <location>
        <begin position="40"/>
        <end position="62"/>
    </location>
</feature>
<name>A0AAP2HMJ1_9BURK</name>
<comment type="caution">
    <text evidence="2">The sequence shown here is derived from an EMBL/GenBank/DDBJ whole genome shotgun (WGS) entry which is preliminary data.</text>
</comment>
<accession>A0AAP2HMJ1</accession>
<keyword evidence="1" id="KW-0472">Membrane</keyword>
<dbReference type="InterPro" id="IPR032307">
    <property type="entry name" value="PepSY_TM-like_2"/>
</dbReference>
<dbReference type="AlphaFoldDB" id="A0AAP2HMJ1"/>
<dbReference type="Proteomes" id="UP001196915">
    <property type="component" value="Unassembled WGS sequence"/>
</dbReference>
<gene>
    <name evidence="2" type="ORF">KTE52_17410</name>
</gene>
<reference evidence="2" key="1">
    <citation type="submission" date="2021-06" db="EMBL/GenBank/DDBJ databases">
        <title>A collection of bacterial strains from the Burkholderia cepacia Research Laboratory and Repository.</title>
        <authorList>
            <person name="Lipuma J."/>
            <person name="Spilker T."/>
        </authorList>
    </citation>
    <scope>NUCLEOTIDE SEQUENCE</scope>
    <source>
        <strain evidence="2">AU37435</strain>
    </source>
</reference>